<dbReference type="Gene3D" id="3.40.50.720">
    <property type="entry name" value="NAD(P)-binding Rossmann-like Domain"/>
    <property type="match status" value="1"/>
</dbReference>
<sequence length="373" mass="39792">MRQMMAAVTHRAREMSLERRPGPVPGPGEVLVKVRHVGICGSDLHFYRHGFERENLFPKILGHECSGEVVAFGDRLAQGVAAEGGNSTWEDAGFGDHLAQESKVLDGQGKPLAPGDLVAVEPGAPCGECEWCRRGEYNLCPNLRFLSAFHDDGCLCEYLAFPARMCHRLPAGMDTLCGAMLEPFAVGLHAAARAAAAPGKSAALVGAGCIGIMTLLSLRLHGVEEVFVHDLSDFRLKRAQSLGALSAGDGDFTAGVLECTGGRGVDIAVDCTGSAAGAYSLPGLCRRGGVCVQVGNIGHDAPFDYYNFYEKELQLRGVFRYRGCYPAAIAAVAAGRVDLRALADRVFPFTESPGAFEYALAHSEEALKVMIEF</sequence>
<feature type="domain" description="Alcohol dehydrogenase-like C-terminal" evidence="6">
    <location>
        <begin position="210"/>
        <end position="332"/>
    </location>
</feature>
<gene>
    <name evidence="8" type="ORF">EDD78_1148</name>
</gene>
<comment type="cofactor">
    <cofactor evidence="1">
        <name>Zn(2+)</name>
        <dbReference type="ChEBI" id="CHEBI:29105"/>
    </cofactor>
</comment>
<dbReference type="Pfam" id="PF00107">
    <property type="entry name" value="ADH_zinc_N"/>
    <property type="match status" value="1"/>
</dbReference>
<evidence type="ECO:0000259" key="7">
    <source>
        <dbReference type="Pfam" id="PF08240"/>
    </source>
</evidence>
<name>A0A9X8Y776_9FIRM</name>
<comment type="caution">
    <text evidence="8">The sequence shown here is derived from an EMBL/GenBank/DDBJ whole genome shotgun (WGS) entry which is preliminary data.</text>
</comment>
<reference evidence="8 9" key="1">
    <citation type="submission" date="2019-03" db="EMBL/GenBank/DDBJ databases">
        <title>Genomic Encyclopedia of Type Strains, Phase IV (KMG-IV): sequencing the most valuable type-strain genomes for metagenomic binning, comparative biology and taxonomic classification.</title>
        <authorList>
            <person name="Goeker M."/>
        </authorList>
    </citation>
    <scope>NUCLEOTIDE SEQUENCE [LARGE SCALE GENOMIC DNA]</scope>
    <source>
        <strain evidence="8 9">DSM 100433</strain>
    </source>
</reference>
<dbReference type="InterPro" id="IPR011032">
    <property type="entry name" value="GroES-like_sf"/>
</dbReference>
<dbReference type="SUPFAM" id="SSF50129">
    <property type="entry name" value="GroES-like"/>
    <property type="match status" value="1"/>
</dbReference>
<dbReference type="InterPro" id="IPR036291">
    <property type="entry name" value="NAD(P)-bd_dom_sf"/>
</dbReference>
<feature type="domain" description="Alcohol dehydrogenase-like N-terminal" evidence="7">
    <location>
        <begin position="110"/>
        <end position="170"/>
    </location>
</feature>
<keyword evidence="3" id="KW-0479">Metal-binding</keyword>
<evidence type="ECO:0000313" key="9">
    <source>
        <dbReference type="Proteomes" id="UP000294682"/>
    </source>
</evidence>
<accession>A0A9X8Y776</accession>
<dbReference type="Gene3D" id="3.90.180.10">
    <property type="entry name" value="Medium-chain alcohol dehydrogenases, catalytic domain"/>
    <property type="match status" value="1"/>
</dbReference>
<dbReference type="EMBL" id="SLUK01000014">
    <property type="protein sequence ID" value="TCL41303.1"/>
    <property type="molecule type" value="Genomic_DNA"/>
</dbReference>
<dbReference type="SUPFAM" id="SSF51735">
    <property type="entry name" value="NAD(P)-binding Rossmann-fold domains"/>
    <property type="match status" value="1"/>
</dbReference>
<evidence type="ECO:0000256" key="1">
    <source>
        <dbReference type="ARBA" id="ARBA00001947"/>
    </source>
</evidence>
<dbReference type="GO" id="GO:0046872">
    <property type="term" value="F:metal ion binding"/>
    <property type="evidence" value="ECO:0007669"/>
    <property type="project" value="UniProtKB-KW"/>
</dbReference>
<dbReference type="Proteomes" id="UP000294682">
    <property type="component" value="Unassembled WGS sequence"/>
</dbReference>
<evidence type="ECO:0000256" key="5">
    <source>
        <dbReference type="ARBA" id="ARBA00023002"/>
    </source>
</evidence>
<dbReference type="AlphaFoldDB" id="A0A9X8Y776"/>
<dbReference type="Pfam" id="PF08240">
    <property type="entry name" value="ADH_N"/>
    <property type="match status" value="2"/>
</dbReference>
<organism evidence="8 9">
    <name type="scientific">Harryflintia acetispora</name>
    <dbReference type="NCBI Taxonomy" id="1849041"/>
    <lineage>
        <taxon>Bacteria</taxon>
        <taxon>Bacillati</taxon>
        <taxon>Bacillota</taxon>
        <taxon>Clostridia</taxon>
        <taxon>Eubacteriales</taxon>
        <taxon>Oscillospiraceae</taxon>
        <taxon>Harryflintia</taxon>
    </lineage>
</organism>
<evidence type="ECO:0000259" key="6">
    <source>
        <dbReference type="Pfam" id="PF00107"/>
    </source>
</evidence>
<evidence type="ECO:0000256" key="4">
    <source>
        <dbReference type="ARBA" id="ARBA00022833"/>
    </source>
</evidence>
<keyword evidence="4" id="KW-0862">Zinc</keyword>
<evidence type="ECO:0000256" key="2">
    <source>
        <dbReference type="ARBA" id="ARBA00008072"/>
    </source>
</evidence>
<dbReference type="RefSeq" id="WP_132085214.1">
    <property type="nucleotide sequence ID" value="NZ_SLUK01000014.1"/>
</dbReference>
<protein>
    <submittedName>
        <fullName evidence="8">L-iditol 2-dehydrogenase</fullName>
    </submittedName>
</protein>
<dbReference type="PANTHER" id="PTHR43161:SF9">
    <property type="entry name" value="SORBITOL DEHYDROGENASE"/>
    <property type="match status" value="1"/>
</dbReference>
<comment type="similarity">
    <text evidence="2">Belongs to the zinc-containing alcohol dehydrogenase family.</text>
</comment>
<proteinExistence type="inferred from homology"/>
<dbReference type="InterPro" id="IPR013149">
    <property type="entry name" value="ADH-like_C"/>
</dbReference>
<keyword evidence="5" id="KW-0560">Oxidoreductase</keyword>
<dbReference type="GO" id="GO:0016491">
    <property type="term" value="F:oxidoreductase activity"/>
    <property type="evidence" value="ECO:0007669"/>
    <property type="project" value="UniProtKB-KW"/>
</dbReference>
<feature type="domain" description="Alcohol dehydrogenase-like N-terminal" evidence="7">
    <location>
        <begin position="26"/>
        <end position="75"/>
    </location>
</feature>
<dbReference type="InterPro" id="IPR013154">
    <property type="entry name" value="ADH-like_N"/>
</dbReference>
<keyword evidence="9" id="KW-1185">Reference proteome</keyword>
<dbReference type="PANTHER" id="PTHR43161">
    <property type="entry name" value="SORBITOL DEHYDROGENASE"/>
    <property type="match status" value="1"/>
</dbReference>
<evidence type="ECO:0000313" key="8">
    <source>
        <dbReference type="EMBL" id="TCL41303.1"/>
    </source>
</evidence>
<evidence type="ECO:0000256" key="3">
    <source>
        <dbReference type="ARBA" id="ARBA00022723"/>
    </source>
</evidence>